<evidence type="ECO:0000313" key="3">
    <source>
        <dbReference type="EMBL" id="EEB13432.1"/>
    </source>
</evidence>
<sequence length="176" mass="20288">MTVHAHFYDRRANALLKKYCFDEAIDYHLSAAKFLTESLKATDNEKAKQSIQLQKEYHLKQKDVLRVKKIQYQSLKEVLRVHKEAISRMMKARNGKNDDSESEENSLQKVIYRTIEEADSLLDILVHKEDANHSDKELTSNGSSGDAAYSVGTVHPKDDKTVIEELKIVNYQLSYK</sequence>
<dbReference type="EMBL" id="DS235219">
    <property type="protein sequence ID" value="EEB13432.1"/>
    <property type="molecule type" value="Genomic_DNA"/>
</dbReference>
<dbReference type="RefSeq" id="XP_002426170.1">
    <property type="nucleotide sequence ID" value="XM_002426125.1"/>
</dbReference>
<feature type="region of interest" description="Disordered" evidence="1">
    <location>
        <begin position="134"/>
        <end position="153"/>
    </location>
</feature>
<dbReference type="InterPro" id="IPR039679">
    <property type="entry name" value="NRBF2"/>
</dbReference>
<name>E0VJ76_PEDHC</name>
<dbReference type="GO" id="GO:0006914">
    <property type="term" value="P:autophagy"/>
    <property type="evidence" value="ECO:0007669"/>
    <property type="project" value="InterPro"/>
</dbReference>
<dbReference type="KEGG" id="phu:Phum_PHUM239570"/>
<dbReference type="eggNOG" id="ENOG502S4Y2">
    <property type="taxonomic scope" value="Eukaryota"/>
</dbReference>
<dbReference type="InParanoid" id="E0VJ76"/>
<dbReference type="OMA" id="GRRAENH"/>
<organism>
    <name type="scientific">Pediculus humanus subsp. corporis</name>
    <name type="common">Body louse</name>
    <dbReference type="NCBI Taxonomy" id="121224"/>
    <lineage>
        <taxon>Eukaryota</taxon>
        <taxon>Metazoa</taxon>
        <taxon>Ecdysozoa</taxon>
        <taxon>Arthropoda</taxon>
        <taxon>Hexapoda</taxon>
        <taxon>Insecta</taxon>
        <taxon>Pterygota</taxon>
        <taxon>Neoptera</taxon>
        <taxon>Paraneoptera</taxon>
        <taxon>Psocodea</taxon>
        <taxon>Troctomorpha</taxon>
        <taxon>Phthiraptera</taxon>
        <taxon>Anoplura</taxon>
        <taxon>Pediculidae</taxon>
        <taxon>Pediculus</taxon>
    </lineage>
</organism>
<dbReference type="EMBL" id="AAZO01002778">
    <property type="status" value="NOT_ANNOTATED_CDS"/>
    <property type="molecule type" value="Genomic_DNA"/>
</dbReference>
<dbReference type="PANTHER" id="PTHR14964">
    <property type="entry name" value="NUCLEAR RECEPTOR BINDING FACTOR 2"/>
    <property type="match status" value="1"/>
</dbReference>
<dbReference type="OrthoDB" id="3694230at2759"/>
<evidence type="ECO:0000259" key="2">
    <source>
        <dbReference type="Pfam" id="PF17169"/>
    </source>
</evidence>
<dbReference type="Pfam" id="PF17169">
    <property type="entry name" value="NRBF2_MIT"/>
    <property type="match status" value="1"/>
</dbReference>
<dbReference type="VEuPathDB" id="VectorBase:PHUM239570"/>
<dbReference type="STRING" id="121224.E0VJ76"/>
<gene>
    <name evidence="4" type="primary">8230704</name>
    <name evidence="3" type="ORF">Phum_PHUM239570</name>
</gene>
<dbReference type="EnsemblMetazoa" id="PHUM239570-RA">
    <property type="protein sequence ID" value="PHUM239570-PA"/>
    <property type="gene ID" value="PHUM239570"/>
</dbReference>
<keyword evidence="5" id="KW-1185">Reference proteome</keyword>
<dbReference type="EMBL" id="AAZO01002777">
    <property type="status" value="NOT_ANNOTATED_CDS"/>
    <property type="molecule type" value="Genomic_DNA"/>
</dbReference>
<dbReference type="PANTHER" id="PTHR14964:SF2">
    <property type="entry name" value="NUCLEAR RECEPTOR-BINDING FACTOR 2"/>
    <property type="match status" value="1"/>
</dbReference>
<dbReference type="SUPFAM" id="SSF140361">
    <property type="entry name" value="MIT domain-like"/>
    <property type="match status" value="1"/>
</dbReference>
<reference evidence="3" key="2">
    <citation type="submission" date="2007-04" db="EMBL/GenBank/DDBJ databases">
        <title>The genome of the human body louse.</title>
        <authorList>
            <consortium name="The Human Body Louse Genome Consortium"/>
            <person name="Kirkness E."/>
            <person name="Walenz B."/>
            <person name="Hass B."/>
            <person name="Bruggner R."/>
            <person name="Strausberg R."/>
        </authorList>
    </citation>
    <scope>NUCLEOTIDE SEQUENCE</scope>
    <source>
        <strain evidence="3">USDA</strain>
    </source>
</reference>
<dbReference type="HOGENOM" id="CLU_1527014_0_0_1"/>
<accession>E0VJ76</accession>
<dbReference type="Gene3D" id="1.20.58.80">
    <property type="entry name" value="Phosphotransferase system, lactose/cellobiose-type IIA subunit"/>
    <property type="match status" value="1"/>
</dbReference>
<reference evidence="4" key="3">
    <citation type="submission" date="2021-02" db="UniProtKB">
        <authorList>
            <consortium name="EnsemblMetazoa"/>
        </authorList>
    </citation>
    <scope>IDENTIFICATION</scope>
    <source>
        <strain evidence="4">USDA</strain>
    </source>
</reference>
<feature type="domain" description="Nuclear receptor-binding factor 2 MIT" evidence="2">
    <location>
        <begin position="5"/>
        <end position="67"/>
    </location>
</feature>
<dbReference type="CTD" id="8230704"/>
<dbReference type="Proteomes" id="UP000009046">
    <property type="component" value="Unassembled WGS sequence"/>
</dbReference>
<protein>
    <submittedName>
        <fullName evidence="3 4">Nuclear receptor-binding factor, putative</fullName>
    </submittedName>
</protein>
<evidence type="ECO:0000313" key="4">
    <source>
        <dbReference type="EnsemblMetazoa" id="PHUM239570-PA"/>
    </source>
</evidence>
<reference evidence="3" key="1">
    <citation type="submission" date="2007-04" db="EMBL/GenBank/DDBJ databases">
        <title>Annotation of Pediculus humanus corporis strain USDA.</title>
        <authorList>
            <person name="Kirkness E."/>
            <person name="Hannick L."/>
            <person name="Hass B."/>
            <person name="Bruggner R."/>
            <person name="Lawson D."/>
            <person name="Bidwell S."/>
            <person name="Joardar V."/>
            <person name="Caler E."/>
            <person name="Walenz B."/>
            <person name="Inman J."/>
            <person name="Schobel S."/>
            <person name="Galinsky K."/>
            <person name="Amedeo P."/>
            <person name="Strausberg R."/>
        </authorList>
    </citation>
    <scope>NUCLEOTIDE SEQUENCE</scope>
    <source>
        <strain evidence="3">USDA</strain>
    </source>
</reference>
<evidence type="ECO:0000313" key="5">
    <source>
        <dbReference type="Proteomes" id="UP000009046"/>
    </source>
</evidence>
<keyword evidence="3" id="KW-0675">Receptor</keyword>
<dbReference type="AlphaFoldDB" id="E0VJ76"/>
<proteinExistence type="predicted"/>
<evidence type="ECO:0000256" key="1">
    <source>
        <dbReference type="SAM" id="MobiDB-lite"/>
    </source>
</evidence>
<dbReference type="InterPro" id="IPR033393">
    <property type="entry name" value="NRBF2_MIT"/>
</dbReference>
<dbReference type="GeneID" id="8230704"/>